<protein>
    <submittedName>
        <fullName evidence="1">Uncharacterized protein</fullName>
    </submittedName>
</protein>
<dbReference type="AlphaFoldDB" id="A0A392VDK2"/>
<reference evidence="1 2" key="1">
    <citation type="journal article" date="2018" name="Front. Plant Sci.">
        <title>Red Clover (Trifolium pratense) and Zigzag Clover (T. medium) - A Picture of Genomic Similarities and Differences.</title>
        <authorList>
            <person name="Dluhosova J."/>
            <person name="Istvanek J."/>
            <person name="Nedelnik J."/>
            <person name="Repkova J."/>
        </authorList>
    </citation>
    <scope>NUCLEOTIDE SEQUENCE [LARGE SCALE GENOMIC DNA]</scope>
    <source>
        <strain evidence="2">cv. 10/8</strain>
        <tissue evidence="1">Leaf</tissue>
    </source>
</reference>
<evidence type="ECO:0000313" key="1">
    <source>
        <dbReference type="EMBL" id="MCI86464.1"/>
    </source>
</evidence>
<dbReference type="EMBL" id="LXQA011141423">
    <property type="protein sequence ID" value="MCI86464.1"/>
    <property type="molecule type" value="Genomic_DNA"/>
</dbReference>
<name>A0A392VDK2_9FABA</name>
<keyword evidence="2" id="KW-1185">Reference proteome</keyword>
<accession>A0A392VDK2</accession>
<sequence length="62" mass="6839">RDVNLHLSERIPVGIAPFGDPQTGSFSPWGRGWRQKLLRRHFRAGIGDEASVLADSPNPSNT</sequence>
<proteinExistence type="predicted"/>
<organism evidence="1 2">
    <name type="scientific">Trifolium medium</name>
    <dbReference type="NCBI Taxonomy" id="97028"/>
    <lineage>
        <taxon>Eukaryota</taxon>
        <taxon>Viridiplantae</taxon>
        <taxon>Streptophyta</taxon>
        <taxon>Embryophyta</taxon>
        <taxon>Tracheophyta</taxon>
        <taxon>Spermatophyta</taxon>
        <taxon>Magnoliopsida</taxon>
        <taxon>eudicotyledons</taxon>
        <taxon>Gunneridae</taxon>
        <taxon>Pentapetalae</taxon>
        <taxon>rosids</taxon>
        <taxon>fabids</taxon>
        <taxon>Fabales</taxon>
        <taxon>Fabaceae</taxon>
        <taxon>Papilionoideae</taxon>
        <taxon>50 kb inversion clade</taxon>
        <taxon>NPAAA clade</taxon>
        <taxon>Hologalegina</taxon>
        <taxon>IRL clade</taxon>
        <taxon>Trifolieae</taxon>
        <taxon>Trifolium</taxon>
    </lineage>
</organism>
<evidence type="ECO:0000313" key="2">
    <source>
        <dbReference type="Proteomes" id="UP000265520"/>
    </source>
</evidence>
<comment type="caution">
    <text evidence="1">The sequence shown here is derived from an EMBL/GenBank/DDBJ whole genome shotgun (WGS) entry which is preliminary data.</text>
</comment>
<dbReference type="Proteomes" id="UP000265520">
    <property type="component" value="Unassembled WGS sequence"/>
</dbReference>
<feature type="non-terminal residue" evidence="1">
    <location>
        <position position="1"/>
    </location>
</feature>